<dbReference type="InterPro" id="IPR013096">
    <property type="entry name" value="Cupin_2"/>
</dbReference>
<protein>
    <submittedName>
        <fullName evidence="2">Cupin</fullName>
    </submittedName>
</protein>
<evidence type="ECO:0000259" key="1">
    <source>
        <dbReference type="Pfam" id="PF07883"/>
    </source>
</evidence>
<dbReference type="Pfam" id="PF07883">
    <property type="entry name" value="Cupin_2"/>
    <property type="match status" value="1"/>
</dbReference>
<evidence type="ECO:0000313" key="3">
    <source>
        <dbReference type="Proteomes" id="UP000654257"/>
    </source>
</evidence>
<accession>A0A917LI27</accession>
<reference evidence="2" key="1">
    <citation type="journal article" date="2014" name="Int. J. Syst. Evol. Microbiol.">
        <title>Complete genome sequence of Corynebacterium casei LMG S-19264T (=DSM 44701T), isolated from a smear-ripened cheese.</title>
        <authorList>
            <consortium name="US DOE Joint Genome Institute (JGI-PGF)"/>
            <person name="Walter F."/>
            <person name="Albersmeier A."/>
            <person name="Kalinowski J."/>
            <person name="Ruckert C."/>
        </authorList>
    </citation>
    <scope>NUCLEOTIDE SEQUENCE</scope>
    <source>
        <strain evidence="2">CCM 7905</strain>
    </source>
</reference>
<dbReference type="InterPro" id="IPR011051">
    <property type="entry name" value="RmlC_Cupin_sf"/>
</dbReference>
<dbReference type="CDD" id="cd02231">
    <property type="entry name" value="cupin_BLL6423-like"/>
    <property type="match status" value="1"/>
</dbReference>
<comment type="caution">
    <text evidence="2">The sequence shown here is derived from an EMBL/GenBank/DDBJ whole genome shotgun (WGS) entry which is preliminary data.</text>
</comment>
<gene>
    <name evidence="2" type="ORF">GCM10007304_45810</name>
</gene>
<dbReference type="InterPro" id="IPR014710">
    <property type="entry name" value="RmlC-like_jellyroll"/>
</dbReference>
<dbReference type="Gene3D" id="2.20.70.150">
    <property type="match status" value="1"/>
</dbReference>
<dbReference type="PANTHER" id="PTHR36156">
    <property type="entry name" value="SLR2101 PROTEIN"/>
    <property type="match status" value="1"/>
</dbReference>
<dbReference type="SUPFAM" id="SSF51182">
    <property type="entry name" value="RmlC-like cupins"/>
    <property type="match status" value="1"/>
</dbReference>
<sequence>MNARPPVRRVVTGHDDDGRSIVLSDANAPHHWTSETIPGFGATVPWMTTAGPVDHSSDVDAASAETTIPSFPATGETIMRIVDFPPDAVYPAEAENAIFDELDGHAEKDAGQERAQSKHFWFHRTDSIDYAVVLSGEVTLILDGDESTLRAGDVVVQRATSHAWSNRTETTARMLFVLIGTEPQSAEEIARTRTALAADAVASSIA</sequence>
<organism evidence="2 3">
    <name type="scientific">Rhodococcoides trifolii</name>
    <dbReference type="NCBI Taxonomy" id="908250"/>
    <lineage>
        <taxon>Bacteria</taxon>
        <taxon>Bacillati</taxon>
        <taxon>Actinomycetota</taxon>
        <taxon>Actinomycetes</taxon>
        <taxon>Mycobacteriales</taxon>
        <taxon>Nocardiaceae</taxon>
        <taxon>Rhodococcoides</taxon>
    </lineage>
</organism>
<dbReference type="PANTHER" id="PTHR36156:SF2">
    <property type="entry name" value="CUPIN TYPE-2 DOMAIN-CONTAINING PROTEIN"/>
    <property type="match status" value="1"/>
</dbReference>
<reference evidence="2" key="2">
    <citation type="submission" date="2020-09" db="EMBL/GenBank/DDBJ databases">
        <authorList>
            <person name="Sun Q."/>
            <person name="Sedlacek I."/>
        </authorList>
    </citation>
    <scope>NUCLEOTIDE SEQUENCE</scope>
    <source>
        <strain evidence="2">CCM 7905</strain>
    </source>
</reference>
<proteinExistence type="predicted"/>
<feature type="domain" description="Cupin type-2" evidence="1">
    <location>
        <begin position="122"/>
        <end position="177"/>
    </location>
</feature>
<dbReference type="AlphaFoldDB" id="A0A917LI27"/>
<evidence type="ECO:0000313" key="2">
    <source>
        <dbReference type="EMBL" id="GGG26867.1"/>
    </source>
</evidence>
<dbReference type="Gene3D" id="2.60.120.10">
    <property type="entry name" value="Jelly Rolls"/>
    <property type="match status" value="1"/>
</dbReference>
<dbReference type="EMBL" id="BMCU01000006">
    <property type="protein sequence ID" value="GGG26867.1"/>
    <property type="molecule type" value="Genomic_DNA"/>
</dbReference>
<dbReference type="InterPro" id="IPR047142">
    <property type="entry name" value="OryJ/VirC-like"/>
</dbReference>
<keyword evidence="3" id="KW-1185">Reference proteome</keyword>
<name>A0A917LI27_9NOCA</name>
<dbReference type="Proteomes" id="UP000654257">
    <property type="component" value="Unassembled WGS sequence"/>
</dbReference>